<name>A0A8H7XPF9_PSICU</name>
<feature type="domain" description="CxC2-like cysteine cluster KDZ transposase-associated" evidence="2">
    <location>
        <begin position="187"/>
        <end position="263"/>
    </location>
</feature>
<reference evidence="3" key="1">
    <citation type="submission" date="2021-02" db="EMBL/GenBank/DDBJ databases">
        <title>Psilocybe cubensis genome.</title>
        <authorList>
            <person name="Mckernan K.J."/>
            <person name="Crawford S."/>
            <person name="Trippe A."/>
            <person name="Kane L.T."/>
            <person name="Mclaughlin S."/>
        </authorList>
    </citation>
    <scope>NUCLEOTIDE SEQUENCE [LARGE SCALE GENOMIC DNA]</scope>
    <source>
        <strain evidence="3">MGC-MH-2018</strain>
    </source>
</reference>
<feature type="compositionally biased region" description="Polar residues" evidence="1">
    <location>
        <begin position="43"/>
        <end position="54"/>
    </location>
</feature>
<feature type="region of interest" description="Disordered" evidence="1">
    <location>
        <begin position="326"/>
        <end position="352"/>
    </location>
</feature>
<accession>A0A8H7XPF9</accession>
<gene>
    <name evidence="3" type="ORF">JR316_011781</name>
</gene>
<feature type="region of interest" description="Disordered" evidence="1">
    <location>
        <begin position="23"/>
        <end position="54"/>
    </location>
</feature>
<proteinExistence type="predicted"/>
<dbReference type="AlphaFoldDB" id="A0A8H7XPF9"/>
<feature type="compositionally biased region" description="Basic residues" evidence="1">
    <location>
        <begin position="28"/>
        <end position="39"/>
    </location>
</feature>
<dbReference type="Pfam" id="PF18803">
    <property type="entry name" value="CxC2"/>
    <property type="match status" value="1"/>
</dbReference>
<dbReference type="EMBL" id="JAFIQS010000015">
    <property type="protein sequence ID" value="KAG5163434.1"/>
    <property type="molecule type" value="Genomic_DNA"/>
</dbReference>
<organism evidence="3">
    <name type="scientific">Psilocybe cubensis</name>
    <name type="common">Psychedelic mushroom</name>
    <name type="synonym">Stropharia cubensis</name>
    <dbReference type="NCBI Taxonomy" id="181762"/>
    <lineage>
        <taxon>Eukaryota</taxon>
        <taxon>Fungi</taxon>
        <taxon>Dikarya</taxon>
        <taxon>Basidiomycota</taxon>
        <taxon>Agaricomycotina</taxon>
        <taxon>Agaricomycetes</taxon>
        <taxon>Agaricomycetidae</taxon>
        <taxon>Agaricales</taxon>
        <taxon>Agaricineae</taxon>
        <taxon>Strophariaceae</taxon>
        <taxon>Psilocybe</taxon>
    </lineage>
</organism>
<evidence type="ECO:0000256" key="1">
    <source>
        <dbReference type="SAM" id="MobiDB-lite"/>
    </source>
</evidence>
<sequence>MGFKKIPDRGLDEEFSNVWEASWSSGAKKQKRGRPRIHKLPAESSSTNLPQTPTYSFQNHEHNILEEEIPHYPRDLTDQQVLDNLRQLDDNRTGEKSQNDYLREWLPKREVYLGTMIGGEAPDPDLNGRCQQCQGMSGLLVDPEVPHLVELDDGNDEDDDLFEEVDTTYLDQPRPKAADNNGIPFKAIVHTSGVHYLPVRTCTCRSVCLPSIDLQYLEMGLFAASFENIQTVFTVEVLEDFWIDNLECKTSAYQYYQKLRRLTLPAFPKKVLNRYRELRRLSREYRDLVLRQHYGEGHIREAVVSYYCHCHDSSPARMGINELGMSMDPSPGHSRLDGPPAPQMTRTKDHPKVEDRRGKLALFCPACPQPGINLPDTWIDDADR</sequence>
<protein>
    <recommendedName>
        <fullName evidence="2">CxC2-like cysteine cluster KDZ transposase-associated domain-containing protein</fullName>
    </recommendedName>
</protein>
<comment type="caution">
    <text evidence="3">The sequence shown here is derived from an EMBL/GenBank/DDBJ whole genome shotgun (WGS) entry which is preliminary data.</text>
</comment>
<evidence type="ECO:0000259" key="2">
    <source>
        <dbReference type="Pfam" id="PF18803"/>
    </source>
</evidence>
<dbReference type="InterPro" id="IPR041457">
    <property type="entry name" value="CxC2_KDZ-assoc"/>
</dbReference>
<evidence type="ECO:0000313" key="3">
    <source>
        <dbReference type="EMBL" id="KAG5163434.1"/>
    </source>
</evidence>